<reference evidence="3" key="1">
    <citation type="submission" date="2016-10" db="EMBL/GenBank/DDBJ databases">
        <authorList>
            <person name="Varghese N."/>
            <person name="Submissions S."/>
        </authorList>
    </citation>
    <scope>NUCLEOTIDE SEQUENCE [LARGE SCALE GENOMIC DNA]</scope>
    <source>
        <strain evidence="3">DSM 21772</strain>
    </source>
</reference>
<evidence type="ECO:0000259" key="1">
    <source>
        <dbReference type="Pfam" id="PF03551"/>
    </source>
</evidence>
<organism evidence="2 3">
    <name type="scientific">Microterricola viridarii</name>
    <dbReference type="NCBI Taxonomy" id="412690"/>
    <lineage>
        <taxon>Bacteria</taxon>
        <taxon>Bacillati</taxon>
        <taxon>Actinomycetota</taxon>
        <taxon>Actinomycetes</taxon>
        <taxon>Micrococcales</taxon>
        <taxon>Microbacteriaceae</taxon>
        <taxon>Microterricola</taxon>
    </lineage>
</organism>
<dbReference type="Proteomes" id="UP000181956">
    <property type="component" value="Chromosome I"/>
</dbReference>
<dbReference type="InterPro" id="IPR036388">
    <property type="entry name" value="WH-like_DNA-bd_sf"/>
</dbReference>
<dbReference type="Gene3D" id="1.10.10.10">
    <property type="entry name" value="Winged helix-like DNA-binding domain superfamily/Winged helix DNA-binding domain"/>
    <property type="match status" value="1"/>
</dbReference>
<dbReference type="Pfam" id="PF03551">
    <property type="entry name" value="PadR"/>
    <property type="match status" value="1"/>
</dbReference>
<dbReference type="SUPFAM" id="SSF46785">
    <property type="entry name" value="Winged helix' DNA-binding domain"/>
    <property type="match status" value="1"/>
</dbReference>
<evidence type="ECO:0000313" key="3">
    <source>
        <dbReference type="Proteomes" id="UP000181956"/>
    </source>
</evidence>
<dbReference type="EMBL" id="LT629742">
    <property type="protein sequence ID" value="SDR93467.1"/>
    <property type="molecule type" value="Genomic_DNA"/>
</dbReference>
<feature type="domain" description="Transcription regulator PadR N-terminal" evidence="1">
    <location>
        <begin position="27"/>
        <end position="96"/>
    </location>
</feature>
<keyword evidence="3" id="KW-1185">Reference proteome</keyword>
<dbReference type="AlphaFoldDB" id="A0A1H1N3I0"/>
<evidence type="ECO:0000313" key="2">
    <source>
        <dbReference type="EMBL" id="SDR93467.1"/>
    </source>
</evidence>
<sequence>MARRRPGTLFPLEIEILECGIALQSSDGDFYGFALAKALAGRNGEGLTAHGTLYKALARMTDAGLLDASWEDAALAEAAGRPRRRLYTVSGEGIRAHQAATAGTPAASPSGLAAFA</sequence>
<name>A0A1H1N3I0_9MICO</name>
<dbReference type="InterPro" id="IPR005149">
    <property type="entry name" value="Tscrpt_reg_PadR_N"/>
</dbReference>
<accession>A0A1H1N3I0</accession>
<dbReference type="RefSeq" id="WP_083362678.1">
    <property type="nucleotide sequence ID" value="NZ_LT629742.1"/>
</dbReference>
<proteinExistence type="predicted"/>
<dbReference type="OrthoDB" id="122286at2"/>
<dbReference type="InterPro" id="IPR036390">
    <property type="entry name" value="WH_DNA-bd_sf"/>
</dbReference>
<dbReference type="STRING" id="412690.SAMN04489834_0550"/>
<protein>
    <submittedName>
        <fullName evidence="2">Transcriptional regulator PadR-like family protein</fullName>
    </submittedName>
</protein>
<gene>
    <name evidence="2" type="ORF">SAMN04489834_0550</name>
</gene>